<evidence type="ECO:0000313" key="3">
    <source>
        <dbReference type="Proteomes" id="UP000281993"/>
    </source>
</evidence>
<feature type="transmembrane region" description="Helical" evidence="1">
    <location>
        <begin position="6"/>
        <end position="30"/>
    </location>
</feature>
<evidence type="ECO:0000313" key="2">
    <source>
        <dbReference type="EMBL" id="AYD87315.1"/>
    </source>
</evidence>
<dbReference type="EMBL" id="MH825712">
    <property type="protein sequence ID" value="AYD87315.1"/>
    <property type="molecule type" value="Genomic_DNA"/>
</dbReference>
<reference evidence="2 3" key="1">
    <citation type="submission" date="2018-08" db="EMBL/GenBank/DDBJ databases">
        <authorList>
            <person name="Preder H."/>
            <person name="Servin-Meza L.A."/>
            <person name="Bonilla J.A."/>
            <person name="Klyczek K."/>
            <person name="Garlena R.A."/>
            <person name="Russell D.A."/>
            <person name="Pope W.H."/>
            <person name="Jacobs-Sera D."/>
            <person name="Hatfull G.F."/>
        </authorList>
    </citation>
    <scope>NUCLEOTIDE SEQUENCE [LARGE SCALE GENOMIC DNA]</scope>
</reference>
<keyword evidence="1" id="KW-0472">Membrane</keyword>
<sequence>MPELAEFAAAVGVAAVVLIAGAAPLAIWSWQKGRAYERSMKNIDAIQDERDEVTP</sequence>
<proteinExistence type="predicted"/>
<keyword evidence="1" id="KW-0812">Transmembrane</keyword>
<keyword evidence="1" id="KW-1133">Transmembrane helix</keyword>
<dbReference type="Proteomes" id="UP000281993">
    <property type="component" value="Segment"/>
</dbReference>
<gene>
    <name evidence="2" type="primary">11</name>
    <name evidence="2" type="ORF">SEA_VALENTINIPUFF_11</name>
</gene>
<protein>
    <submittedName>
        <fullName evidence="2">Uncharacterized protein</fullName>
    </submittedName>
</protein>
<accession>A0A386KNZ3</accession>
<evidence type="ECO:0000256" key="1">
    <source>
        <dbReference type="SAM" id="Phobius"/>
    </source>
</evidence>
<keyword evidence="3" id="KW-1185">Reference proteome</keyword>
<organism evidence="2 3">
    <name type="scientific">Microbacterium phage ValentiniPuff</name>
    <dbReference type="NCBI Taxonomy" id="2315705"/>
    <lineage>
        <taxon>Viruses</taxon>
        <taxon>Duplodnaviria</taxon>
        <taxon>Heunggongvirae</taxon>
        <taxon>Uroviricota</taxon>
        <taxon>Caudoviricetes</taxon>
        <taxon>Valentinivirus</taxon>
        <taxon>Valentinivirus valentinipuff</taxon>
    </lineage>
</organism>
<name>A0A386KNZ3_9CAUD</name>